<dbReference type="NCBIfam" id="TIGR02453">
    <property type="entry name" value="TIGR02453 family protein"/>
    <property type="match status" value="1"/>
</dbReference>
<name>A0A2S8A888_9FLAO</name>
<dbReference type="PIRSF" id="PIRSF028451">
    <property type="entry name" value="UCP028451"/>
    <property type="match status" value="1"/>
</dbReference>
<evidence type="ECO:0000313" key="1">
    <source>
        <dbReference type="EMBL" id="PQL90787.1"/>
    </source>
</evidence>
<gene>
    <name evidence="1" type="ORF">C4S77_10045</name>
</gene>
<dbReference type="OrthoDB" id="9794241at2"/>
<sequence length="220" mass="26385">MLQKNTYKFLQTLQKNNNREWFTENKSWYEQSRADFEKLVSQLIPAMSEFDPNIQYLQPKKCIFRIYRDIRFSQDKTPYKTHFGAVFSPVLNKKNAGYYIHIDPKGNFLTCGHYMLMPEELKKIRKGIYEDFDTFQSIINQEKFKKEFGNLCMEENMLKRVPNGFDKNHPAAEYLKLKNFYVMKSFSDKKLFTDNFIDYAASIFKEMQPLNDFLNNLLEE</sequence>
<accession>A0A2S8A888</accession>
<comment type="caution">
    <text evidence="1">The sequence shown here is derived from an EMBL/GenBank/DDBJ whole genome shotgun (WGS) entry which is preliminary data.</text>
</comment>
<dbReference type="EMBL" id="PSZM01000045">
    <property type="protein sequence ID" value="PQL90787.1"/>
    <property type="molecule type" value="Genomic_DNA"/>
</dbReference>
<protein>
    <submittedName>
        <fullName evidence="1">TIGR02453 family protein</fullName>
    </submittedName>
</protein>
<proteinExistence type="predicted"/>
<dbReference type="InterPro" id="IPR015996">
    <property type="entry name" value="UCP028451"/>
</dbReference>
<dbReference type="RefSeq" id="WP_105247429.1">
    <property type="nucleotide sequence ID" value="NZ_PSZM01000045.1"/>
</dbReference>
<dbReference type="Pfam" id="PF09365">
    <property type="entry name" value="DUF2461"/>
    <property type="match status" value="1"/>
</dbReference>
<organism evidence="1 2">
    <name type="scientific">Apibacter adventoris</name>
    <dbReference type="NCBI Taxonomy" id="1679466"/>
    <lineage>
        <taxon>Bacteria</taxon>
        <taxon>Pseudomonadati</taxon>
        <taxon>Bacteroidota</taxon>
        <taxon>Flavobacteriia</taxon>
        <taxon>Flavobacteriales</taxon>
        <taxon>Weeksellaceae</taxon>
        <taxon>Apibacter</taxon>
    </lineage>
</organism>
<dbReference type="AlphaFoldDB" id="A0A2S8A888"/>
<dbReference type="InterPro" id="IPR012808">
    <property type="entry name" value="CHP02453"/>
</dbReference>
<evidence type="ECO:0000313" key="2">
    <source>
        <dbReference type="Proteomes" id="UP000238042"/>
    </source>
</evidence>
<keyword evidence="2" id="KW-1185">Reference proteome</keyword>
<dbReference type="Proteomes" id="UP000238042">
    <property type="component" value="Unassembled WGS sequence"/>
</dbReference>
<dbReference type="PANTHER" id="PTHR36452:SF1">
    <property type="entry name" value="DUF2461 DOMAIN-CONTAINING PROTEIN"/>
    <property type="match status" value="1"/>
</dbReference>
<reference evidence="1 2" key="1">
    <citation type="submission" date="2018-02" db="EMBL/GenBank/DDBJ databases">
        <title>Genome sequences of Apibacter spp., gut symbionts of Asian honey bees.</title>
        <authorList>
            <person name="Kwong W.K."/>
            <person name="Steele M.I."/>
            <person name="Moran N.A."/>
        </authorList>
    </citation>
    <scope>NUCLEOTIDE SEQUENCE [LARGE SCALE GENOMIC DNA]</scope>
    <source>
        <strain evidence="2">wkB301</strain>
    </source>
</reference>
<dbReference type="PANTHER" id="PTHR36452">
    <property type="entry name" value="CHROMOSOME 12, WHOLE GENOME SHOTGUN SEQUENCE"/>
    <property type="match status" value="1"/>
</dbReference>